<dbReference type="GO" id="GO:0005576">
    <property type="term" value="C:extracellular region"/>
    <property type="evidence" value="ECO:0007669"/>
    <property type="project" value="UniProtKB-SubCell"/>
</dbReference>
<feature type="domain" description="Gnk2-homologous" evidence="8">
    <location>
        <begin position="130"/>
        <end position="235"/>
    </location>
</feature>
<feature type="signal peptide" evidence="7">
    <location>
        <begin position="1"/>
        <end position="19"/>
    </location>
</feature>
<keyword evidence="6" id="KW-0812">Transmembrane</keyword>
<comment type="caution">
    <text evidence="9">The sequence shown here is derived from an EMBL/GenBank/DDBJ whole genome shotgun (WGS) entry which is preliminary data.</text>
</comment>
<keyword evidence="6" id="KW-0472">Membrane</keyword>
<evidence type="ECO:0000256" key="7">
    <source>
        <dbReference type="SAM" id="SignalP"/>
    </source>
</evidence>
<dbReference type="CDD" id="cd23509">
    <property type="entry name" value="Gnk2-like"/>
    <property type="match status" value="2"/>
</dbReference>
<dbReference type="EMBL" id="JAAARO010000009">
    <property type="protein sequence ID" value="KAF5742203.1"/>
    <property type="molecule type" value="Genomic_DNA"/>
</dbReference>
<feature type="chain" id="PRO_5029461529" evidence="7">
    <location>
        <begin position="20"/>
        <end position="272"/>
    </location>
</feature>
<dbReference type="Proteomes" id="UP000593562">
    <property type="component" value="Unassembled WGS sequence"/>
</dbReference>
<evidence type="ECO:0000256" key="4">
    <source>
        <dbReference type="ARBA" id="ARBA00022737"/>
    </source>
</evidence>
<keyword evidence="3 7" id="KW-0732">Signal</keyword>
<keyword evidence="2" id="KW-0964">Secreted</keyword>
<dbReference type="PROSITE" id="PS51473">
    <property type="entry name" value="GNK2"/>
    <property type="match status" value="2"/>
</dbReference>
<keyword evidence="9" id="KW-0418">Kinase</keyword>
<evidence type="ECO:0000313" key="9">
    <source>
        <dbReference type="EMBL" id="KAF5742203.1"/>
    </source>
</evidence>
<evidence type="ECO:0000256" key="1">
    <source>
        <dbReference type="ARBA" id="ARBA00004613"/>
    </source>
</evidence>
<dbReference type="InterPro" id="IPR002902">
    <property type="entry name" value="GNK2"/>
</dbReference>
<feature type="transmembrane region" description="Helical" evidence="6">
    <location>
        <begin position="250"/>
        <end position="271"/>
    </location>
</feature>
<dbReference type="PANTHER" id="PTHR32411">
    <property type="entry name" value="CYSTEINE-RICH REPEAT SECRETORY PROTEIN 38-RELATED"/>
    <property type="match status" value="1"/>
</dbReference>
<dbReference type="AlphaFoldDB" id="A0A7J7D7A9"/>
<name>A0A7J7D7A9_TRIWF</name>
<reference evidence="9 10" key="1">
    <citation type="journal article" date="2020" name="Nat. Commun.">
        <title>Genome of Tripterygium wilfordii and identification of cytochrome P450 involved in triptolide biosynthesis.</title>
        <authorList>
            <person name="Tu L."/>
            <person name="Su P."/>
            <person name="Zhang Z."/>
            <person name="Gao L."/>
            <person name="Wang J."/>
            <person name="Hu T."/>
            <person name="Zhou J."/>
            <person name="Zhang Y."/>
            <person name="Zhao Y."/>
            <person name="Liu Y."/>
            <person name="Song Y."/>
            <person name="Tong Y."/>
            <person name="Lu Y."/>
            <person name="Yang J."/>
            <person name="Xu C."/>
            <person name="Jia M."/>
            <person name="Peters R.J."/>
            <person name="Huang L."/>
            <person name="Gao W."/>
        </authorList>
    </citation>
    <scope>NUCLEOTIDE SEQUENCE [LARGE SCALE GENOMIC DNA]</scope>
    <source>
        <strain evidence="10">cv. XIE 37</strain>
        <tissue evidence="9">Leaf</tissue>
    </source>
</reference>
<dbReference type="Gene3D" id="3.30.430.20">
    <property type="entry name" value="Gnk2 domain, C-X8-C-X2-C motif"/>
    <property type="match status" value="2"/>
</dbReference>
<organism evidence="9 10">
    <name type="scientific">Tripterygium wilfordii</name>
    <name type="common">Thunder God vine</name>
    <dbReference type="NCBI Taxonomy" id="458696"/>
    <lineage>
        <taxon>Eukaryota</taxon>
        <taxon>Viridiplantae</taxon>
        <taxon>Streptophyta</taxon>
        <taxon>Embryophyta</taxon>
        <taxon>Tracheophyta</taxon>
        <taxon>Spermatophyta</taxon>
        <taxon>Magnoliopsida</taxon>
        <taxon>eudicotyledons</taxon>
        <taxon>Gunneridae</taxon>
        <taxon>Pentapetalae</taxon>
        <taxon>rosids</taxon>
        <taxon>fabids</taxon>
        <taxon>Celastrales</taxon>
        <taxon>Celastraceae</taxon>
        <taxon>Tripterygium</taxon>
    </lineage>
</organism>
<dbReference type="Pfam" id="PF01657">
    <property type="entry name" value="Stress-antifung"/>
    <property type="match status" value="2"/>
</dbReference>
<comment type="subcellular location">
    <subcellularLocation>
        <location evidence="1">Secreted</location>
    </subcellularLocation>
</comment>
<dbReference type="PANTHER" id="PTHR32411:SF51">
    <property type="entry name" value="GNK2-HOMOLOGOUS DOMAIN-CONTAINING PROTEIN"/>
    <property type="match status" value="1"/>
</dbReference>
<keyword evidence="4" id="KW-0677">Repeat</keyword>
<gene>
    <name evidence="9" type="ORF">HS088_TW09G00246</name>
</gene>
<dbReference type="InterPro" id="IPR038408">
    <property type="entry name" value="GNK2_sf"/>
</dbReference>
<dbReference type="InterPro" id="IPR050581">
    <property type="entry name" value="CRR_secretory_protein"/>
</dbReference>
<dbReference type="InParanoid" id="A0A7J7D7A9"/>
<sequence>MELLVITLMLLSTTALSLADTNVLSGSECSEADNAATQNPFQTNLNNLLNSLTTSVPLHGGFYKTTTGKDSGKIYGLVQCRGDVSTTDCLNCSKKSTSAALQGCPRSKKIKVWFTWCFLRYSDDNFFGIWDQSSTALTNDTNLEDPSVVSQGLNFMTELASTTAKQPSMFETAVLDGGESGKRYGMGQCTRDISRSDCSSCLEAQLETFRTTIGNKRSWEIYGSSCSMWYHDFQFYFNISTPANDGDRSISLHGVAIGMGIAELVLLLWWIL</sequence>
<evidence type="ECO:0000259" key="8">
    <source>
        <dbReference type="PROSITE" id="PS51473"/>
    </source>
</evidence>
<evidence type="ECO:0000256" key="6">
    <source>
        <dbReference type="SAM" id="Phobius"/>
    </source>
</evidence>
<feature type="domain" description="Gnk2-homologous" evidence="8">
    <location>
        <begin position="23"/>
        <end position="126"/>
    </location>
</feature>
<keyword evidence="9" id="KW-0675">Receptor</keyword>
<evidence type="ECO:0000256" key="5">
    <source>
        <dbReference type="ARBA" id="ARBA00038515"/>
    </source>
</evidence>
<keyword evidence="9" id="KW-0808">Transferase</keyword>
<protein>
    <submittedName>
        <fullName evidence="9">Putative Receptor-like protein kinase-related family protein</fullName>
    </submittedName>
</protein>
<keyword evidence="6" id="KW-1133">Transmembrane helix</keyword>
<evidence type="ECO:0000256" key="3">
    <source>
        <dbReference type="ARBA" id="ARBA00022729"/>
    </source>
</evidence>
<evidence type="ECO:0000313" key="10">
    <source>
        <dbReference type="Proteomes" id="UP000593562"/>
    </source>
</evidence>
<comment type="similarity">
    <text evidence="5">Belongs to the cysteine-rich repeat secretory protein family.</text>
</comment>
<evidence type="ECO:0000256" key="2">
    <source>
        <dbReference type="ARBA" id="ARBA00022525"/>
    </source>
</evidence>
<dbReference type="GO" id="GO:0016301">
    <property type="term" value="F:kinase activity"/>
    <property type="evidence" value="ECO:0007669"/>
    <property type="project" value="UniProtKB-KW"/>
</dbReference>
<accession>A0A7J7D7A9</accession>
<proteinExistence type="inferred from homology"/>
<keyword evidence="10" id="KW-1185">Reference proteome</keyword>